<evidence type="ECO:0000313" key="2">
    <source>
        <dbReference type="Proteomes" id="UP001209540"/>
    </source>
</evidence>
<gene>
    <name evidence="1" type="ORF">BDA99DRAFT_535236</name>
</gene>
<evidence type="ECO:0008006" key="3">
    <source>
        <dbReference type="Google" id="ProtNLM"/>
    </source>
</evidence>
<dbReference type="InterPro" id="IPR032675">
    <property type="entry name" value="LRR_dom_sf"/>
</dbReference>
<dbReference type="EMBL" id="JAIXMP010000008">
    <property type="protein sequence ID" value="KAI9269162.1"/>
    <property type="molecule type" value="Genomic_DNA"/>
</dbReference>
<dbReference type="SUPFAM" id="SSF52047">
    <property type="entry name" value="RNI-like"/>
    <property type="match status" value="1"/>
</dbReference>
<name>A0AAD5PGG6_9FUNG</name>
<sequence length="672" mass="78800">MLLPYELAGLISFYLSPRDIYECIFVCRAWYAAFLPSIYQYSILCRDSMIVYQRLLHSSTEMGRCVQKLIVDDGILTLDDMQQLYNKCPNLSMLHFRWCTSVSDKKASKPSPSTTCHFFRSPNPLLDAIDGGRLSHLSLECYESPSSWKYNAIPLSTRRHHYGNIQILKHTPNLKSLSLSDFFSKFQIKHLDRIHAYCPDLIELELVGTMSESSIECDEPELVQQRSQRFLRQQHPYQHHRVEKQYKMNFNDTLALMRKFRLVYPKGWHSLSTWLEYFLVRYTHLNTLVLQNTGPLPAQFHPTVLFFLYAGFQLPSTLRQVSFIHLGATNIKRLHPSLAYLRCLTDVCIRDQGIHYFFNFSGLIASIRFVIQRLWIPLPAHATVRHYEQLNYCYHLKDLTLEMSQQQQTIRLDLLFKYCCGLKSLTLIHTRLTPEMIQSIPVSLYFDSHNRTSKNSSGIQLEKFGLENTSIEQGERTLNQLLVYVLRSVVDLSLVNCTFQQAIDKRGWTLFHLPERKFRSVHILNACVCFANFVRRIPGIPNYPVTLFRCHQQQPVVSVSLLKNDVMTNSNNKKRQRSSNTPIMAQWYEAPIHTNEYQIHRLDPDYDYQHPSILQVNQLNTYKMEQVTHDPYDTRSFYGPYKRYARMITLSGYMTFLCANIETLHLNRHIIR</sequence>
<dbReference type="CDD" id="cd09917">
    <property type="entry name" value="F-box_SF"/>
    <property type="match status" value="1"/>
</dbReference>
<evidence type="ECO:0000313" key="1">
    <source>
        <dbReference type="EMBL" id="KAI9269162.1"/>
    </source>
</evidence>
<dbReference type="Proteomes" id="UP001209540">
    <property type="component" value="Unassembled WGS sequence"/>
</dbReference>
<dbReference type="Gene3D" id="3.80.10.10">
    <property type="entry name" value="Ribonuclease Inhibitor"/>
    <property type="match status" value="1"/>
</dbReference>
<dbReference type="AlphaFoldDB" id="A0AAD5PGG6"/>
<reference evidence="1" key="2">
    <citation type="submission" date="2023-02" db="EMBL/GenBank/DDBJ databases">
        <authorList>
            <consortium name="DOE Joint Genome Institute"/>
            <person name="Mondo S.J."/>
            <person name="Chang Y."/>
            <person name="Wang Y."/>
            <person name="Ahrendt S."/>
            <person name="Andreopoulos W."/>
            <person name="Barry K."/>
            <person name="Beard J."/>
            <person name="Benny G.L."/>
            <person name="Blankenship S."/>
            <person name="Bonito G."/>
            <person name="Cuomo C."/>
            <person name="Desiro A."/>
            <person name="Gervers K.A."/>
            <person name="Hundley H."/>
            <person name="Kuo A."/>
            <person name="LaButti K."/>
            <person name="Lang B.F."/>
            <person name="Lipzen A."/>
            <person name="O'Donnell K."/>
            <person name="Pangilinan J."/>
            <person name="Reynolds N."/>
            <person name="Sandor L."/>
            <person name="Smith M.W."/>
            <person name="Tsang A."/>
            <person name="Grigoriev I.V."/>
            <person name="Stajich J.E."/>
            <person name="Spatafora J.W."/>
        </authorList>
    </citation>
    <scope>NUCLEOTIDE SEQUENCE</scope>
    <source>
        <strain evidence="1">RSA 2281</strain>
    </source>
</reference>
<reference evidence="1" key="1">
    <citation type="journal article" date="2022" name="IScience">
        <title>Evolution of zygomycete secretomes and the origins of terrestrial fungal ecologies.</title>
        <authorList>
            <person name="Chang Y."/>
            <person name="Wang Y."/>
            <person name="Mondo S."/>
            <person name="Ahrendt S."/>
            <person name="Andreopoulos W."/>
            <person name="Barry K."/>
            <person name="Beard J."/>
            <person name="Benny G.L."/>
            <person name="Blankenship S."/>
            <person name="Bonito G."/>
            <person name="Cuomo C."/>
            <person name="Desiro A."/>
            <person name="Gervers K.A."/>
            <person name="Hundley H."/>
            <person name="Kuo A."/>
            <person name="LaButti K."/>
            <person name="Lang B.F."/>
            <person name="Lipzen A."/>
            <person name="O'Donnell K."/>
            <person name="Pangilinan J."/>
            <person name="Reynolds N."/>
            <person name="Sandor L."/>
            <person name="Smith M.E."/>
            <person name="Tsang A."/>
            <person name="Grigoriev I.V."/>
            <person name="Stajich J.E."/>
            <person name="Spatafora J.W."/>
        </authorList>
    </citation>
    <scope>NUCLEOTIDE SEQUENCE</scope>
    <source>
        <strain evidence="1">RSA 2281</strain>
    </source>
</reference>
<accession>A0AAD5PGG6</accession>
<organism evidence="1 2">
    <name type="scientific">Phascolomyces articulosus</name>
    <dbReference type="NCBI Taxonomy" id="60185"/>
    <lineage>
        <taxon>Eukaryota</taxon>
        <taxon>Fungi</taxon>
        <taxon>Fungi incertae sedis</taxon>
        <taxon>Mucoromycota</taxon>
        <taxon>Mucoromycotina</taxon>
        <taxon>Mucoromycetes</taxon>
        <taxon>Mucorales</taxon>
        <taxon>Lichtheimiaceae</taxon>
        <taxon>Phascolomyces</taxon>
    </lineage>
</organism>
<proteinExistence type="predicted"/>
<protein>
    <recommendedName>
        <fullName evidence="3">F-box domain-containing protein</fullName>
    </recommendedName>
</protein>
<comment type="caution">
    <text evidence="1">The sequence shown here is derived from an EMBL/GenBank/DDBJ whole genome shotgun (WGS) entry which is preliminary data.</text>
</comment>
<keyword evidence="2" id="KW-1185">Reference proteome</keyword>